<gene>
    <name evidence="1" type="ORF">GCM10022276_03880</name>
</gene>
<sequence>METAGQRYSLIRGSDVDRDGMYLELRRDGDPDEVAEVFYSDETGEFSLTTLHNAVPLVAIEWLIERSRELLPPVR</sequence>
<name>A0ABP7KV44_9SPHN</name>
<proteinExistence type="predicted"/>
<comment type="caution">
    <text evidence="1">The sequence shown here is derived from an EMBL/GenBank/DDBJ whole genome shotgun (WGS) entry which is preliminary data.</text>
</comment>
<reference evidence="2" key="1">
    <citation type="journal article" date="2019" name="Int. J. Syst. Evol. Microbiol.">
        <title>The Global Catalogue of Microorganisms (GCM) 10K type strain sequencing project: providing services to taxonomists for standard genome sequencing and annotation.</title>
        <authorList>
            <consortium name="The Broad Institute Genomics Platform"/>
            <consortium name="The Broad Institute Genome Sequencing Center for Infectious Disease"/>
            <person name="Wu L."/>
            <person name="Ma J."/>
        </authorList>
    </citation>
    <scope>NUCLEOTIDE SEQUENCE [LARGE SCALE GENOMIC DNA]</scope>
    <source>
        <strain evidence="2">JCM 17543</strain>
    </source>
</reference>
<dbReference type="Proteomes" id="UP001500827">
    <property type="component" value="Unassembled WGS sequence"/>
</dbReference>
<evidence type="ECO:0000313" key="1">
    <source>
        <dbReference type="EMBL" id="GAA3888004.1"/>
    </source>
</evidence>
<dbReference type="EMBL" id="BAABBM010000001">
    <property type="protein sequence ID" value="GAA3888004.1"/>
    <property type="molecule type" value="Genomic_DNA"/>
</dbReference>
<evidence type="ECO:0000313" key="2">
    <source>
        <dbReference type="Proteomes" id="UP001500827"/>
    </source>
</evidence>
<organism evidence="1 2">
    <name type="scientific">Sphingomonas limnosediminicola</name>
    <dbReference type="NCBI Taxonomy" id="940133"/>
    <lineage>
        <taxon>Bacteria</taxon>
        <taxon>Pseudomonadati</taxon>
        <taxon>Pseudomonadota</taxon>
        <taxon>Alphaproteobacteria</taxon>
        <taxon>Sphingomonadales</taxon>
        <taxon>Sphingomonadaceae</taxon>
        <taxon>Sphingomonas</taxon>
    </lineage>
</organism>
<keyword evidence="2" id="KW-1185">Reference proteome</keyword>
<accession>A0ABP7KV44</accession>
<protein>
    <submittedName>
        <fullName evidence="1">Uncharacterized protein</fullName>
    </submittedName>
</protein>